<organism evidence="1 2">
    <name type="scientific">Hibiscus sabdariffa</name>
    <name type="common">roselle</name>
    <dbReference type="NCBI Taxonomy" id="183260"/>
    <lineage>
        <taxon>Eukaryota</taxon>
        <taxon>Viridiplantae</taxon>
        <taxon>Streptophyta</taxon>
        <taxon>Embryophyta</taxon>
        <taxon>Tracheophyta</taxon>
        <taxon>Spermatophyta</taxon>
        <taxon>Magnoliopsida</taxon>
        <taxon>eudicotyledons</taxon>
        <taxon>Gunneridae</taxon>
        <taxon>Pentapetalae</taxon>
        <taxon>rosids</taxon>
        <taxon>malvids</taxon>
        <taxon>Malvales</taxon>
        <taxon>Malvaceae</taxon>
        <taxon>Malvoideae</taxon>
        <taxon>Hibiscus</taxon>
    </lineage>
</organism>
<sequence>MQDLATYRTTPPTCDRLHLAALIRPAKPGPTFSIQDLAIYRPARSSWSACPVGGVVFPNFSARLCTQLLAAEAVGFTDQATWRW</sequence>
<evidence type="ECO:0000313" key="2">
    <source>
        <dbReference type="Proteomes" id="UP001396334"/>
    </source>
</evidence>
<evidence type="ECO:0000313" key="1">
    <source>
        <dbReference type="EMBL" id="KAK9035254.1"/>
    </source>
</evidence>
<gene>
    <name evidence="1" type="ORF">V6N11_077301</name>
</gene>
<reference evidence="1 2" key="1">
    <citation type="journal article" date="2024" name="G3 (Bethesda)">
        <title>Genome assembly of Hibiscus sabdariffa L. provides insights into metabolisms of medicinal natural products.</title>
        <authorList>
            <person name="Kim T."/>
        </authorList>
    </citation>
    <scope>NUCLEOTIDE SEQUENCE [LARGE SCALE GENOMIC DNA]</scope>
    <source>
        <strain evidence="1">TK-2024</strain>
        <tissue evidence="1">Old leaves</tissue>
    </source>
</reference>
<accession>A0ABR2TDC9</accession>
<protein>
    <submittedName>
        <fullName evidence="1">Uncharacterized protein</fullName>
    </submittedName>
</protein>
<proteinExistence type="predicted"/>
<name>A0ABR2TDC9_9ROSI</name>
<comment type="caution">
    <text evidence="1">The sequence shown here is derived from an EMBL/GenBank/DDBJ whole genome shotgun (WGS) entry which is preliminary data.</text>
</comment>
<dbReference type="EMBL" id="JBBPBN010000006">
    <property type="protein sequence ID" value="KAK9035254.1"/>
    <property type="molecule type" value="Genomic_DNA"/>
</dbReference>
<dbReference type="Proteomes" id="UP001396334">
    <property type="component" value="Unassembled WGS sequence"/>
</dbReference>
<keyword evidence="2" id="KW-1185">Reference proteome</keyword>